<dbReference type="AlphaFoldDB" id="A0A0C3S6I0"/>
<gene>
    <name evidence="2" type="ORF">PHLGIDRAFT_27674</name>
</gene>
<dbReference type="EMBL" id="KN840443">
    <property type="protein sequence ID" value="KIP11836.1"/>
    <property type="molecule type" value="Genomic_DNA"/>
</dbReference>
<organism evidence="2 3">
    <name type="scientific">Phlebiopsis gigantea (strain 11061_1 CR5-6)</name>
    <name type="common">White-rot fungus</name>
    <name type="synonym">Peniophora gigantea</name>
    <dbReference type="NCBI Taxonomy" id="745531"/>
    <lineage>
        <taxon>Eukaryota</taxon>
        <taxon>Fungi</taxon>
        <taxon>Dikarya</taxon>
        <taxon>Basidiomycota</taxon>
        <taxon>Agaricomycotina</taxon>
        <taxon>Agaricomycetes</taxon>
        <taxon>Polyporales</taxon>
        <taxon>Phanerochaetaceae</taxon>
        <taxon>Phlebiopsis</taxon>
    </lineage>
</organism>
<protein>
    <submittedName>
        <fullName evidence="2">Uncharacterized protein</fullName>
    </submittedName>
</protein>
<feature type="compositionally biased region" description="Polar residues" evidence="1">
    <location>
        <begin position="270"/>
        <end position="283"/>
    </location>
</feature>
<feature type="compositionally biased region" description="Low complexity" evidence="1">
    <location>
        <begin position="140"/>
        <end position="172"/>
    </location>
</feature>
<keyword evidence="3" id="KW-1185">Reference proteome</keyword>
<feature type="compositionally biased region" description="Polar residues" evidence="1">
    <location>
        <begin position="566"/>
        <end position="587"/>
    </location>
</feature>
<feature type="region of interest" description="Disordered" evidence="1">
    <location>
        <begin position="447"/>
        <end position="467"/>
    </location>
</feature>
<dbReference type="HOGENOM" id="CLU_390317_0_0_1"/>
<feature type="compositionally biased region" description="Pro residues" evidence="1">
    <location>
        <begin position="83"/>
        <end position="95"/>
    </location>
</feature>
<proteinExistence type="predicted"/>
<name>A0A0C3S6I0_PHLG1</name>
<sequence>MNSLLSNLRRSRDRRTKSSTSSSKAKPLDILPDLTELSEQEDEGRASTSSHRLSARRASVARKRDTPLILGVEGLFFDGFMPEFPPRQRPAPPAPRARKVTPTKPAPLRLESPLDSIDVRFSGLEFPFSQVPGSPTSLHARSTSPSPSISSVSTTSSAASASSPAKTFTPPTSDDESHDVHGSRLVRKSTVKSQHGLVGYIAGARKQRSVSEKSFVDLSVDNDDDASWFAQDIGDSFVLSSHDAELPETRPTGKSRFSKPLPTVPRFSIQSLRSPAASPSVQLDPTFPSRRNSYIPSRPPPPPPIRIIDIDSDTNIFIAPPTPETPVARITNTMEEKTEELLTLIANAALSTTPSLSTPSNPSRLSTGSSLAPMSACASSWDFIVATPTTASHAAPATPRPPPRSSVPADIFDALVEDEPREMEVSHFNTLTITTDDFDLGELELEWTPDSDDESPPATPRSTESASVYSQASMPIMCASDFDLDSIPLEPCTPAMSMFFAPADDMYYAAAMPDSPLIRPHDDPFGAPAPERALRSRWSSSTLAESFAEGRGATWMGRFAFGSAASKKTSTPGSPTKSAFSLRSPTMPSFGLPKAKPASATPTKKPSAPASGASPSKKPAAPSSTPPPGKPARYSPEPRGLSRRESNVSLCTIDSCDSTFSASSSSSSGRRRKPIPIEIFMRA</sequence>
<feature type="region of interest" description="Disordered" evidence="1">
    <location>
        <begin position="1"/>
        <end position="64"/>
    </location>
</feature>
<feature type="compositionally biased region" description="Low complexity" evidence="1">
    <location>
        <begin position="655"/>
        <end position="668"/>
    </location>
</feature>
<feature type="region of interest" description="Disordered" evidence="1">
    <location>
        <begin position="564"/>
        <end position="683"/>
    </location>
</feature>
<accession>A0A0C3S6I0</accession>
<feature type="compositionally biased region" description="Low complexity" evidence="1">
    <location>
        <begin position="593"/>
        <end position="623"/>
    </location>
</feature>
<evidence type="ECO:0000313" key="2">
    <source>
        <dbReference type="EMBL" id="KIP11836.1"/>
    </source>
</evidence>
<feature type="region of interest" description="Disordered" evidence="1">
    <location>
        <begin position="270"/>
        <end position="303"/>
    </location>
</feature>
<evidence type="ECO:0000256" key="1">
    <source>
        <dbReference type="SAM" id="MobiDB-lite"/>
    </source>
</evidence>
<reference evidence="2 3" key="1">
    <citation type="journal article" date="2014" name="PLoS Genet.">
        <title>Analysis of the Phlebiopsis gigantea genome, transcriptome and secretome provides insight into its pioneer colonization strategies of wood.</title>
        <authorList>
            <person name="Hori C."/>
            <person name="Ishida T."/>
            <person name="Igarashi K."/>
            <person name="Samejima M."/>
            <person name="Suzuki H."/>
            <person name="Master E."/>
            <person name="Ferreira P."/>
            <person name="Ruiz-Duenas F.J."/>
            <person name="Held B."/>
            <person name="Canessa P."/>
            <person name="Larrondo L.F."/>
            <person name="Schmoll M."/>
            <person name="Druzhinina I.S."/>
            <person name="Kubicek C.P."/>
            <person name="Gaskell J.A."/>
            <person name="Kersten P."/>
            <person name="St John F."/>
            <person name="Glasner J."/>
            <person name="Sabat G."/>
            <person name="Splinter BonDurant S."/>
            <person name="Syed K."/>
            <person name="Yadav J."/>
            <person name="Mgbeahuruike A.C."/>
            <person name="Kovalchuk A."/>
            <person name="Asiegbu F.O."/>
            <person name="Lackner G."/>
            <person name="Hoffmeister D."/>
            <person name="Rencoret J."/>
            <person name="Gutierrez A."/>
            <person name="Sun H."/>
            <person name="Lindquist E."/>
            <person name="Barry K."/>
            <person name="Riley R."/>
            <person name="Grigoriev I.V."/>
            <person name="Henrissat B."/>
            <person name="Kues U."/>
            <person name="Berka R.M."/>
            <person name="Martinez A.T."/>
            <person name="Covert S.F."/>
            <person name="Blanchette R.A."/>
            <person name="Cullen D."/>
        </authorList>
    </citation>
    <scope>NUCLEOTIDE SEQUENCE [LARGE SCALE GENOMIC DNA]</scope>
    <source>
        <strain evidence="2 3">11061_1 CR5-6</strain>
    </source>
</reference>
<dbReference type="Proteomes" id="UP000053257">
    <property type="component" value="Unassembled WGS sequence"/>
</dbReference>
<feature type="region of interest" description="Disordered" evidence="1">
    <location>
        <begin position="132"/>
        <end position="184"/>
    </location>
</feature>
<evidence type="ECO:0000313" key="3">
    <source>
        <dbReference type="Proteomes" id="UP000053257"/>
    </source>
</evidence>
<feature type="region of interest" description="Disordered" evidence="1">
    <location>
        <begin position="83"/>
        <end position="111"/>
    </location>
</feature>
<dbReference type="OrthoDB" id="2692698at2759"/>